<dbReference type="EMBL" id="FN554969">
    <property type="protein sequence ID" value="CBH11530.1"/>
    <property type="molecule type" value="Genomic_DNA"/>
</dbReference>
<dbReference type="GeneID" id="23861728"/>
<organism evidence="2 3">
    <name type="scientific">Trypanosoma brucei gambiense (strain MHOM/CI/86/DAL972)</name>
    <dbReference type="NCBI Taxonomy" id="679716"/>
    <lineage>
        <taxon>Eukaryota</taxon>
        <taxon>Discoba</taxon>
        <taxon>Euglenozoa</taxon>
        <taxon>Kinetoplastea</taxon>
        <taxon>Metakinetoplastina</taxon>
        <taxon>Trypanosomatida</taxon>
        <taxon>Trypanosomatidae</taxon>
        <taxon>Trypanosoma</taxon>
    </lineage>
</organism>
<keyword evidence="1" id="KW-0472">Membrane</keyword>
<dbReference type="VEuPathDB" id="TriTrypDB:Tbg972.6.100"/>
<name>C9ZQ50_TRYB9</name>
<evidence type="ECO:0000313" key="2">
    <source>
        <dbReference type="EMBL" id="CBH11530.1"/>
    </source>
</evidence>
<dbReference type="Proteomes" id="UP000002316">
    <property type="component" value="Chromosome 6"/>
</dbReference>
<keyword evidence="1" id="KW-0812">Transmembrane</keyword>
<sequence length="154" mass="17934">MQQILGPLWTRFLFFFFNPTIGFLPLFASLIRPLHSSFDVLDHLPHDQLPPLAGHHRSEISHLRHLLFRLRAVSGQPLLKYRYWCFAWLVGREGVSIDNIWQAENWFAFLLASELKASGWYSLENHDRVVSIHPQPLSPRGSPLLPLELRYPCP</sequence>
<dbReference type="KEGG" id="tbg:TbgDal_VI100"/>
<accession>C9ZQ50</accession>
<keyword evidence="1" id="KW-1133">Transmembrane helix</keyword>
<dbReference type="RefSeq" id="XP_011773815.1">
    <property type="nucleotide sequence ID" value="XM_011775513.1"/>
</dbReference>
<dbReference type="AlphaFoldDB" id="C9ZQ50"/>
<evidence type="ECO:0000313" key="3">
    <source>
        <dbReference type="Proteomes" id="UP000002316"/>
    </source>
</evidence>
<gene>
    <name evidence="2" type="ORF">TbgDal_VI100</name>
</gene>
<protein>
    <submittedName>
        <fullName evidence="2">T. brucei spp.-specific protein</fullName>
    </submittedName>
</protein>
<reference evidence="3" key="1">
    <citation type="journal article" date="2010" name="PLoS Negl. Trop. Dis.">
        <title>The genome sequence of Trypanosoma brucei gambiense, causative agent of chronic human african trypanosomiasis.</title>
        <authorList>
            <person name="Jackson A.P."/>
            <person name="Sanders M."/>
            <person name="Berry A."/>
            <person name="McQuillan J."/>
            <person name="Aslett M.A."/>
            <person name="Quail M.A."/>
            <person name="Chukualim B."/>
            <person name="Capewell P."/>
            <person name="MacLeod A."/>
            <person name="Melville S.E."/>
            <person name="Gibson W."/>
            <person name="Barry J.D."/>
            <person name="Berriman M."/>
            <person name="Hertz-Fowler C."/>
        </authorList>
    </citation>
    <scope>NUCLEOTIDE SEQUENCE [LARGE SCALE GENOMIC DNA]</scope>
    <source>
        <strain evidence="3">MHOM/CI/86/DAL972</strain>
    </source>
</reference>
<feature type="transmembrane region" description="Helical" evidence="1">
    <location>
        <begin position="12"/>
        <end position="31"/>
    </location>
</feature>
<proteinExistence type="predicted"/>
<evidence type="ECO:0000256" key="1">
    <source>
        <dbReference type="SAM" id="Phobius"/>
    </source>
</evidence>